<dbReference type="OrthoDB" id="2589715at2759"/>
<gene>
    <name evidence="2" type="ORF">M441DRAFT_82244</name>
</gene>
<organism evidence="2 3">
    <name type="scientific">Trichoderma asperellum (strain ATCC 204424 / CBS 433.97 / NBRC 101777)</name>
    <dbReference type="NCBI Taxonomy" id="1042311"/>
    <lineage>
        <taxon>Eukaryota</taxon>
        <taxon>Fungi</taxon>
        <taxon>Dikarya</taxon>
        <taxon>Ascomycota</taxon>
        <taxon>Pezizomycotina</taxon>
        <taxon>Sordariomycetes</taxon>
        <taxon>Hypocreomycetidae</taxon>
        <taxon>Hypocreales</taxon>
        <taxon>Hypocreaceae</taxon>
        <taxon>Trichoderma</taxon>
    </lineage>
</organism>
<accession>A0A2T3YZM0</accession>
<reference evidence="2 3" key="1">
    <citation type="submission" date="2016-07" db="EMBL/GenBank/DDBJ databases">
        <title>Multiple horizontal gene transfer events from other fungi enriched the ability of initially mycotrophic Trichoderma (Ascomycota) to feed on dead plant biomass.</title>
        <authorList>
            <consortium name="DOE Joint Genome Institute"/>
            <person name="Aerts A."/>
            <person name="Atanasova L."/>
            <person name="Chenthamara K."/>
            <person name="Zhang J."/>
            <person name="Grujic M."/>
            <person name="Henrissat B."/>
            <person name="Kuo A."/>
            <person name="Salamov A."/>
            <person name="Lipzen A."/>
            <person name="Labutti K."/>
            <person name="Barry K."/>
            <person name="Miao Y."/>
            <person name="Rahimi M.J."/>
            <person name="Shen Q."/>
            <person name="Grigoriev I.V."/>
            <person name="Kubicek C.P."/>
            <person name="Druzhinina I.S."/>
        </authorList>
    </citation>
    <scope>NUCLEOTIDE SEQUENCE [LARGE SCALE GENOMIC DNA]</scope>
    <source>
        <strain evidence="2 3">CBS 433.97</strain>
    </source>
</reference>
<keyword evidence="3" id="KW-1185">Reference proteome</keyword>
<evidence type="ECO:0008006" key="4">
    <source>
        <dbReference type="Google" id="ProtNLM"/>
    </source>
</evidence>
<evidence type="ECO:0000313" key="3">
    <source>
        <dbReference type="Proteomes" id="UP000240493"/>
    </source>
</evidence>
<dbReference type="Proteomes" id="UP000240493">
    <property type="component" value="Unassembled WGS sequence"/>
</dbReference>
<feature type="chain" id="PRO_5015545151" description="Glycoside hydrolase family 18 protein" evidence="1">
    <location>
        <begin position="17"/>
        <end position="405"/>
    </location>
</feature>
<name>A0A2T3YZM0_TRIA4</name>
<evidence type="ECO:0000313" key="2">
    <source>
        <dbReference type="EMBL" id="PTB38019.1"/>
    </source>
</evidence>
<feature type="signal peptide" evidence="1">
    <location>
        <begin position="1"/>
        <end position="16"/>
    </location>
</feature>
<dbReference type="Gene3D" id="3.20.20.80">
    <property type="entry name" value="Glycosidases"/>
    <property type="match status" value="1"/>
</dbReference>
<dbReference type="AlphaFoldDB" id="A0A2T3YZM0"/>
<evidence type="ECO:0000256" key="1">
    <source>
        <dbReference type="SAM" id="SignalP"/>
    </source>
</evidence>
<keyword evidence="1" id="KW-0732">Signal</keyword>
<protein>
    <recommendedName>
        <fullName evidence="4">Glycoside hydrolase family 18 protein</fullName>
    </recommendedName>
</protein>
<proteinExistence type="predicted"/>
<sequence length="405" mass="43973">MKTTLSWLLYATAVSAASHNHHIHTNRDAAIDTSTIQGKWLFGYQGWFRKPGAGVNNHWSVDGNTPGPNNIEIDFIPDVSQYPANCLFNTQLTLPNGQPAPFYDSSCEGVVDLHFKWMQQYGIDGVIVQRFIQSVSDQSFITVLNQVQAAAEKYGLGFIVEYDVSGADSSQGSVATAVLNDYNANIKKYTTSSAYIHQNGKPVTMVFGIGFSGFKVTAADSVNIASQLQAAGLYVGFGVPEQWSGDVTGNTGFFQAYKKADFISPWTVGGYSDAGYAGFHTSVQVPDAQLLKSLGKQYAPVVFPGTSAYHLNGGTNPSAFDYFPRYNGSFYSAQADALTTMANKPLFIFSAMFDEVNEGTQIMPSLKTNQLPTNQKFVGYDNDFADTSFYLELAGKKAAAFHAAV</sequence>
<dbReference type="EMBL" id="KZ679266">
    <property type="protein sequence ID" value="PTB38019.1"/>
    <property type="molecule type" value="Genomic_DNA"/>
</dbReference>
<dbReference type="STRING" id="1042311.A0A2T3YZM0"/>
<dbReference type="CDD" id="cd11576">
    <property type="entry name" value="GH99_GH71_like_2"/>
    <property type="match status" value="1"/>
</dbReference>